<sequence length="118" mass="13709">MGVSYPHQEFCSQTWICQRVLLKYGYSRGAKAWVSRLFLMASLSSRFYHSSSSRVTAVCRNYLHNLGTLLMRQDIHATRPLLSYYGTHCRQVRYPEWRRAFSGDNHSPDGVGKMAWTL</sequence>
<gene>
    <name evidence="1" type="ORF">SS1G_05708</name>
</gene>
<evidence type="ECO:0000313" key="1">
    <source>
        <dbReference type="EMBL" id="EDO03228.1"/>
    </source>
</evidence>
<dbReference type="EMBL" id="CH476627">
    <property type="protein sequence ID" value="EDO03228.1"/>
    <property type="molecule type" value="Genomic_DNA"/>
</dbReference>
<dbReference type="GeneID" id="5489382"/>
<reference evidence="2" key="1">
    <citation type="journal article" date="2011" name="PLoS Genet.">
        <title>Genomic analysis of the necrotrophic fungal pathogens Sclerotinia sclerotiorum and Botrytis cinerea.</title>
        <authorList>
            <person name="Amselem J."/>
            <person name="Cuomo C.A."/>
            <person name="van Kan J.A."/>
            <person name="Viaud M."/>
            <person name="Benito E.P."/>
            <person name="Couloux A."/>
            <person name="Coutinho P.M."/>
            <person name="de Vries R.P."/>
            <person name="Dyer P.S."/>
            <person name="Fillinger S."/>
            <person name="Fournier E."/>
            <person name="Gout L."/>
            <person name="Hahn M."/>
            <person name="Kohn L."/>
            <person name="Lapalu N."/>
            <person name="Plummer K.M."/>
            <person name="Pradier J.M."/>
            <person name="Quevillon E."/>
            <person name="Sharon A."/>
            <person name="Simon A."/>
            <person name="ten Have A."/>
            <person name="Tudzynski B."/>
            <person name="Tudzynski P."/>
            <person name="Wincker P."/>
            <person name="Andrew M."/>
            <person name="Anthouard V."/>
            <person name="Beever R.E."/>
            <person name="Beffa R."/>
            <person name="Benoit I."/>
            <person name="Bouzid O."/>
            <person name="Brault B."/>
            <person name="Chen Z."/>
            <person name="Choquer M."/>
            <person name="Collemare J."/>
            <person name="Cotton P."/>
            <person name="Danchin E.G."/>
            <person name="Da Silva C."/>
            <person name="Gautier A."/>
            <person name="Giraud C."/>
            <person name="Giraud T."/>
            <person name="Gonzalez C."/>
            <person name="Grossetete S."/>
            <person name="Guldener U."/>
            <person name="Henrissat B."/>
            <person name="Howlett B.J."/>
            <person name="Kodira C."/>
            <person name="Kretschmer M."/>
            <person name="Lappartient A."/>
            <person name="Leroch M."/>
            <person name="Levis C."/>
            <person name="Mauceli E."/>
            <person name="Neuveglise C."/>
            <person name="Oeser B."/>
            <person name="Pearson M."/>
            <person name="Poulain J."/>
            <person name="Poussereau N."/>
            <person name="Quesneville H."/>
            <person name="Rascle C."/>
            <person name="Schumacher J."/>
            <person name="Segurens B."/>
            <person name="Sexton A."/>
            <person name="Silva E."/>
            <person name="Sirven C."/>
            <person name="Soanes D.M."/>
            <person name="Talbot N.J."/>
            <person name="Templeton M."/>
            <person name="Yandava C."/>
            <person name="Yarden O."/>
            <person name="Zeng Q."/>
            <person name="Rollins J.A."/>
            <person name="Lebrun M.H."/>
            <person name="Dickman M."/>
        </authorList>
    </citation>
    <scope>NUCLEOTIDE SEQUENCE [LARGE SCALE GENOMIC DNA]</scope>
    <source>
        <strain evidence="2">ATCC 18683 / 1980 / Ss-1</strain>
    </source>
</reference>
<organism evidence="1 2">
    <name type="scientific">Sclerotinia sclerotiorum (strain ATCC 18683 / 1980 / Ss-1)</name>
    <name type="common">White mold</name>
    <name type="synonym">Whetzelinia sclerotiorum</name>
    <dbReference type="NCBI Taxonomy" id="665079"/>
    <lineage>
        <taxon>Eukaryota</taxon>
        <taxon>Fungi</taxon>
        <taxon>Dikarya</taxon>
        <taxon>Ascomycota</taxon>
        <taxon>Pezizomycotina</taxon>
        <taxon>Leotiomycetes</taxon>
        <taxon>Helotiales</taxon>
        <taxon>Sclerotiniaceae</taxon>
        <taxon>Sclerotinia</taxon>
    </lineage>
</organism>
<dbReference type="InParanoid" id="A7EK62"/>
<evidence type="ECO:0000313" key="2">
    <source>
        <dbReference type="Proteomes" id="UP000001312"/>
    </source>
</evidence>
<dbReference type="RefSeq" id="XP_001592787.1">
    <property type="nucleotide sequence ID" value="XM_001592737.1"/>
</dbReference>
<dbReference type="HOGENOM" id="CLU_2074542_0_0_1"/>
<proteinExistence type="predicted"/>
<dbReference type="Proteomes" id="UP000001312">
    <property type="component" value="Unassembled WGS sequence"/>
</dbReference>
<dbReference type="KEGG" id="ssl:SS1G_05708"/>
<keyword evidence="2" id="KW-1185">Reference proteome</keyword>
<name>A7EK62_SCLS1</name>
<dbReference type="AlphaFoldDB" id="A7EK62"/>
<protein>
    <submittedName>
        <fullName evidence="1">Uncharacterized protein</fullName>
    </submittedName>
</protein>
<accession>A7EK62</accession>